<evidence type="ECO:0000313" key="3">
    <source>
        <dbReference type="Proteomes" id="UP001237642"/>
    </source>
</evidence>
<dbReference type="AlphaFoldDB" id="A0AAD8HVX0"/>
<reference evidence="2" key="1">
    <citation type="submission" date="2023-02" db="EMBL/GenBank/DDBJ databases">
        <title>Genome of toxic invasive species Heracleum sosnowskyi carries increased number of genes despite the absence of recent whole-genome duplications.</title>
        <authorList>
            <person name="Schelkunov M."/>
            <person name="Shtratnikova V."/>
            <person name="Makarenko M."/>
            <person name="Klepikova A."/>
            <person name="Omelchenko D."/>
            <person name="Novikova G."/>
            <person name="Obukhova E."/>
            <person name="Bogdanov V."/>
            <person name="Penin A."/>
            <person name="Logacheva M."/>
        </authorList>
    </citation>
    <scope>NUCLEOTIDE SEQUENCE</scope>
    <source>
        <strain evidence="2">Hsosn_3</strain>
        <tissue evidence="2">Leaf</tissue>
    </source>
</reference>
<organism evidence="2 3">
    <name type="scientific">Heracleum sosnowskyi</name>
    <dbReference type="NCBI Taxonomy" id="360622"/>
    <lineage>
        <taxon>Eukaryota</taxon>
        <taxon>Viridiplantae</taxon>
        <taxon>Streptophyta</taxon>
        <taxon>Embryophyta</taxon>
        <taxon>Tracheophyta</taxon>
        <taxon>Spermatophyta</taxon>
        <taxon>Magnoliopsida</taxon>
        <taxon>eudicotyledons</taxon>
        <taxon>Gunneridae</taxon>
        <taxon>Pentapetalae</taxon>
        <taxon>asterids</taxon>
        <taxon>campanulids</taxon>
        <taxon>Apiales</taxon>
        <taxon>Apiaceae</taxon>
        <taxon>Apioideae</taxon>
        <taxon>apioid superclade</taxon>
        <taxon>Tordylieae</taxon>
        <taxon>Tordyliinae</taxon>
        <taxon>Heracleum</taxon>
    </lineage>
</organism>
<proteinExistence type="predicted"/>
<gene>
    <name evidence="2" type="ORF">POM88_030136</name>
</gene>
<evidence type="ECO:0000313" key="2">
    <source>
        <dbReference type="EMBL" id="KAK1373943.1"/>
    </source>
</evidence>
<name>A0AAD8HVX0_9APIA</name>
<protein>
    <recommendedName>
        <fullName evidence="1">PB1-like domain-containing protein</fullName>
    </recommendedName>
</protein>
<dbReference type="EMBL" id="JAUIZM010000007">
    <property type="protein sequence ID" value="KAK1373943.1"/>
    <property type="molecule type" value="Genomic_DNA"/>
</dbReference>
<comment type="caution">
    <text evidence="2">The sequence shown here is derived from an EMBL/GenBank/DDBJ whole genome shotgun (WGS) entry which is preliminary data.</text>
</comment>
<dbReference type="Pfam" id="PF26130">
    <property type="entry name" value="PB1-like"/>
    <property type="match status" value="1"/>
</dbReference>
<sequence length="105" mass="12774">MRRIDRVDVKLNFDGTFVKFTHLEYVAGKVKVFQNFDLDIFSYFELIDLVKEVSVKEIKNLWFKPYDKSLDQLCVSLKDDSDVMKMLEFVVKWRISWCKHKWDRE</sequence>
<evidence type="ECO:0000259" key="1">
    <source>
        <dbReference type="Pfam" id="PF26130"/>
    </source>
</evidence>
<dbReference type="Proteomes" id="UP001237642">
    <property type="component" value="Unassembled WGS sequence"/>
</dbReference>
<dbReference type="InterPro" id="IPR058594">
    <property type="entry name" value="PB1-like_dom_pln"/>
</dbReference>
<accession>A0AAD8HVX0</accession>
<keyword evidence="3" id="KW-1185">Reference proteome</keyword>
<reference evidence="2" key="2">
    <citation type="submission" date="2023-05" db="EMBL/GenBank/DDBJ databases">
        <authorList>
            <person name="Schelkunov M.I."/>
        </authorList>
    </citation>
    <scope>NUCLEOTIDE SEQUENCE</scope>
    <source>
        <strain evidence="2">Hsosn_3</strain>
        <tissue evidence="2">Leaf</tissue>
    </source>
</reference>
<feature type="domain" description="PB1-like" evidence="1">
    <location>
        <begin position="5"/>
        <end position="92"/>
    </location>
</feature>